<accession>A0A7D5IPK7</accession>
<proteinExistence type="predicted"/>
<dbReference type="OrthoDB" id="142005at2157"/>
<protein>
    <submittedName>
        <fullName evidence="1">Uncharacterized protein</fullName>
    </submittedName>
</protein>
<dbReference type="Proteomes" id="UP000509594">
    <property type="component" value="Chromosome"/>
</dbReference>
<dbReference type="GeneID" id="55821879"/>
<evidence type="ECO:0000313" key="2">
    <source>
        <dbReference type="Proteomes" id="UP000509594"/>
    </source>
</evidence>
<evidence type="ECO:0000313" key="1">
    <source>
        <dbReference type="EMBL" id="QLC50425.1"/>
    </source>
</evidence>
<name>A0A7D5IPK7_9EURY</name>
<dbReference type="EMBL" id="CP058215">
    <property type="protein sequence ID" value="QLC50425.1"/>
    <property type="molecule type" value="Genomic_DNA"/>
</dbReference>
<dbReference type="AlphaFoldDB" id="A0A7D5IPK7"/>
<reference evidence="1 2" key="1">
    <citation type="submission" date="2020-06" db="EMBL/GenBank/DDBJ databases">
        <title>Methanolobus halotolerans sp. nov., isolated from a saline lake Tus in Siberia.</title>
        <authorList>
            <person name="Shen Y."/>
            <person name="Chen S.-C."/>
            <person name="Lai M.-C."/>
            <person name="Huang H.-H."/>
            <person name="Chiu H.-H."/>
            <person name="Tang S.-L."/>
            <person name="Rogozin D.Y."/>
            <person name="Degermendzhy A.G."/>
        </authorList>
    </citation>
    <scope>NUCLEOTIDE SEQUENCE [LARGE SCALE GENOMIC DNA]</scope>
    <source>
        <strain evidence="1 2">DSM 21339</strain>
    </source>
</reference>
<dbReference type="RefSeq" id="WP_176965481.1">
    <property type="nucleotide sequence ID" value="NZ_CP058215.1"/>
</dbReference>
<sequence>MKTKIFVLGIAVVIICAGLMVSVGAAAKPGVDFNGEHYNLNIIGKKTDWNGGGSYDNGDRHTMFVPEDTSSFNFTVYDEGNETVLSGITIEMTQGDEFAVLDGNAFDDGKAAFQLAPGKYNVYIAAKGKPGGYTDINGWVKCNDTYYFDIGDLRVSKSKKAGWTDATDLFYVDATEEPDTVGYLDNLTEQGLFEENEEMWVFDYLTGLTNYDSLLYPSDGTDHFWQYDNHGSKLVQVRFYPI</sequence>
<gene>
    <name evidence="1" type="ORF">HWN40_09350</name>
</gene>
<keyword evidence="2" id="KW-1185">Reference proteome</keyword>
<dbReference type="KEGG" id="mzi:HWN40_09350"/>
<organism evidence="1 2">
    <name type="scientific">Methanolobus zinderi</name>
    <dbReference type="NCBI Taxonomy" id="536044"/>
    <lineage>
        <taxon>Archaea</taxon>
        <taxon>Methanobacteriati</taxon>
        <taxon>Methanobacteriota</taxon>
        <taxon>Stenosarchaea group</taxon>
        <taxon>Methanomicrobia</taxon>
        <taxon>Methanosarcinales</taxon>
        <taxon>Methanosarcinaceae</taxon>
        <taxon>Methanolobus</taxon>
    </lineage>
</organism>